<feature type="domain" description="RNA polymerase Rpb5 N-terminal" evidence="5">
    <location>
        <begin position="17"/>
        <end position="46"/>
    </location>
</feature>
<dbReference type="SUPFAM" id="SSF55287">
    <property type="entry name" value="RPB5-like RNA polymerase subunit"/>
    <property type="match status" value="1"/>
</dbReference>
<dbReference type="InterPro" id="IPR035913">
    <property type="entry name" value="RPB5-like_sf"/>
</dbReference>
<evidence type="ECO:0000256" key="3">
    <source>
        <dbReference type="ARBA" id="ARBA00025765"/>
    </source>
</evidence>
<evidence type="ECO:0000313" key="7">
    <source>
        <dbReference type="Proteomes" id="UP001190926"/>
    </source>
</evidence>
<dbReference type="EMBL" id="SDAM02000323">
    <property type="protein sequence ID" value="KAH6824596.1"/>
    <property type="molecule type" value="Genomic_DNA"/>
</dbReference>
<evidence type="ECO:0000256" key="1">
    <source>
        <dbReference type="ARBA" id="ARBA00004123"/>
    </source>
</evidence>
<dbReference type="Gene3D" id="3.90.940.20">
    <property type="entry name" value="RPB5-like RNA polymerase subunit"/>
    <property type="match status" value="1"/>
</dbReference>
<dbReference type="AlphaFoldDB" id="A0AAD4J029"/>
<protein>
    <submittedName>
        <fullName evidence="6">Uncharacterized protein</fullName>
    </submittedName>
</protein>
<evidence type="ECO:0000259" key="5">
    <source>
        <dbReference type="Pfam" id="PF03871"/>
    </source>
</evidence>
<dbReference type="PIRSF" id="PIRSF000747">
    <property type="entry name" value="RPB5"/>
    <property type="match status" value="1"/>
</dbReference>
<dbReference type="InterPro" id="IPR000783">
    <property type="entry name" value="RNA_pol_subH/Rpb5_C"/>
</dbReference>
<proteinExistence type="inferred from homology"/>
<dbReference type="InterPro" id="IPR005571">
    <property type="entry name" value="RNA_pol_Rpb5_N"/>
</dbReference>
<dbReference type="GO" id="GO:0003677">
    <property type="term" value="F:DNA binding"/>
    <property type="evidence" value="ECO:0007669"/>
    <property type="project" value="InterPro"/>
</dbReference>
<comment type="subcellular location">
    <subcellularLocation>
        <location evidence="1">Nucleus</location>
    </subcellularLocation>
</comment>
<evidence type="ECO:0000259" key="4">
    <source>
        <dbReference type="Pfam" id="PF01191"/>
    </source>
</evidence>
<dbReference type="GO" id="GO:0003899">
    <property type="term" value="F:DNA-directed RNA polymerase activity"/>
    <property type="evidence" value="ECO:0007669"/>
    <property type="project" value="InterPro"/>
</dbReference>
<evidence type="ECO:0000313" key="6">
    <source>
        <dbReference type="EMBL" id="KAH6824596.1"/>
    </source>
</evidence>
<dbReference type="GO" id="GO:0006362">
    <property type="term" value="P:transcription elongation by RNA polymerase I"/>
    <property type="evidence" value="ECO:0007669"/>
    <property type="project" value="TreeGrafter"/>
</dbReference>
<evidence type="ECO:0000256" key="2">
    <source>
        <dbReference type="ARBA" id="ARBA00023242"/>
    </source>
</evidence>
<dbReference type="Proteomes" id="UP001190926">
    <property type="component" value="Unassembled WGS sequence"/>
</dbReference>
<keyword evidence="7" id="KW-1185">Reference proteome</keyword>
<dbReference type="InterPro" id="IPR036710">
    <property type="entry name" value="RNA_pol_Rpb5_N_sf"/>
</dbReference>
<name>A0AAD4J029_PERFH</name>
<dbReference type="SUPFAM" id="SSF53036">
    <property type="entry name" value="Eukaryotic RPB5 N-terminal domain"/>
    <property type="match status" value="1"/>
</dbReference>
<organism evidence="6 7">
    <name type="scientific">Perilla frutescens var. hirtella</name>
    <name type="common">Perilla citriodora</name>
    <name type="synonym">Perilla setoyensis</name>
    <dbReference type="NCBI Taxonomy" id="608512"/>
    <lineage>
        <taxon>Eukaryota</taxon>
        <taxon>Viridiplantae</taxon>
        <taxon>Streptophyta</taxon>
        <taxon>Embryophyta</taxon>
        <taxon>Tracheophyta</taxon>
        <taxon>Spermatophyta</taxon>
        <taxon>Magnoliopsida</taxon>
        <taxon>eudicotyledons</taxon>
        <taxon>Gunneridae</taxon>
        <taxon>Pentapetalae</taxon>
        <taxon>asterids</taxon>
        <taxon>lamiids</taxon>
        <taxon>Lamiales</taxon>
        <taxon>Lamiaceae</taxon>
        <taxon>Nepetoideae</taxon>
        <taxon>Elsholtzieae</taxon>
        <taxon>Perilla</taxon>
    </lineage>
</organism>
<dbReference type="GO" id="GO:0042797">
    <property type="term" value="P:tRNA transcription by RNA polymerase III"/>
    <property type="evidence" value="ECO:0007669"/>
    <property type="project" value="TreeGrafter"/>
</dbReference>
<accession>A0AAD4J029</accession>
<dbReference type="Pfam" id="PF03871">
    <property type="entry name" value="RNA_pol_Rpb5_N"/>
    <property type="match status" value="1"/>
</dbReference>
<dbReference type="GO" id="GO:0006366">
    <property type="term" value="P:transcription by RNA polymerase II"/>
    <property type="evidence" value="ECO:0007669"/>
    <property type="project" value="TreeGrafter"/>
</dbReference>
<dbReference type="PANTHER" id="PTHR10535:SF12">
    <property type="entry name" value="DNA-DIRECTED RNA POLYMERASE V SUBUNIT 5C"/>
    <property type="match status" value="1"/>
</dbReference>
<comment type="similarity">
    <text evidence="3">Belongs to the archaeal Rpo5/eukaryotic RPB5 RNA polymerase subunit family.</text>
</comment>
<dbReference type="InterPro" id="IPR014381">
    <property type="entry name" value="Arch_Rpo5/euc_Rpb5"/>
</dbReference>
<dbReference type="GO" id="GO:0005634">
    <property type="term" value="C:nucleus"/>
    <property type="evidence" value="ECO:0007669"/>
    <property type="project" value="UniProtKB-SubCell"/>
</dbReference>
<dbReference type="Pfam" id="PF01191">
    <property type="entry name" value="RNA_pol_Rpb5_C"/>
    <property type="match status" value="1"/>
</dbReference>
<sequence>MEKACITSLEENNGSLESRRFYLARRTLIEMLHDRGYVVPNMEILVVFCEAYHTRKQHAVGILSQIEEKEMLDKVILILQNTMNCHARKVLDAYPVKVETFLISDLLVNITKHFLEPNYEILSSEEKERLLKKHVIEDKQLPMMHESDAIAKYYGFEKGQVVKVSYGAGLPDSMVIYRCVV</sequence>
<gene>
    <name evidence="6" type="ORF">C2S53_010410</name>
</gene>
<feature type="domain" description="RNA polymerase subunit H/Rpb5 C-terminal" evidence="4">
    <location>
        <begin position="108"/>
        <end position="180"/>
    </location>
</feature>
<dbReference type="Gene3D" id="3.40.1340.10">
    <property type="entry name" value="RNA polymerase, Rpb5, N-terminal domain"/>
    <property type="match status" value="2"/>
</dbReference>
<comment type="caution">
    <text evidence="6">The sequence shown here is derived from an EMBL/GenBank/DDBJ whole genome shotgun (WGS) entry which is preliminary data.</text>
</comment>
<reference evidence="6 7" key="1">
    <citation type="journal article" date="2021" name="Nat. Commun.">
        <title>Incipient diploidization of the medicinal plant Perilla within 10,000 years.</title>
        <authorList>
            <person name="Zhang Y."/>
            <person name="Shen Q."/>
            <person name="Leng L."/>
            <person name="Zhang D."/>
            <person name="Chen S."/>
            <person name="Shi Y."/>
            <person name="Ning Z."/>
            <person name="Chen S."/>
        </authorList>
    </citation>
    <scope>NUCLEOTIDE SEQUENCE [LARGE SCALE GENOMIC DNA]</scope>
    <source>
        <strain evidence="7">cv. PC099</strain>
    </source>
</reference>
<keyword evidence="2" id="KW-0539">Nucleus</keyword>
<dbReference type="PANTHER" id="PTHR10535">
    <property type="entry name" value="DNA-DIRECTED RNA POLYMERASES I, II, AND III SUBUNIT RPABC1"/>
    <property type="match status" value="1"/>
</dbReference>